<keyword evidence="1" id="KW-0472">Membrane</keyword>
<proteinExistence type="predicted"/>
<feature type="transmembrane region" description="Helical" evidence="1">
    <location>
        <begin position="190"/>
        <end position="212"/>
    </location>
</feature>
<feature type="transmembrane region" description="Helical" evidence="1">
    <location>
        <begin position="16"/>
        <end position="34"/>
    </location>
</feature>
<evidence type="ECO:0000313" key="3">
    <source>
        <dbReference type="Proteomes" id="UP000757604"/>
    </source>
</evidence>
<name>A0ABS7H3A4_9HYPH</name>
<feature type="transmembrane region" description="Helical" evidence="1">
    <location>
        <begin position="105"/>
        <end position="126"/>
    </location>
</feature>
<dbReference type="Proteomes" id="UP000757604">
    <property type="component" value="Unassembled WGS sequence"/>
</dbReference>
<dbReference type="RefSeq" id="WP_220369869.1">
    <property type="nucleotide sequence ID" value="NZ_JAEUAO010000001.1"/>
</dbReference>
<evidence type="ECO:0000256" key="1">
    <source>
        <dbReference type="SAM" id="Phobius"/>
    </source>
</evidence>
<accession>A0ABS7H3A4</accession>
<dbReference type="InterPro" id="IPR009781">
    <property type="entry name" value="DUF1345"/>
</dbReference>
<keyword evidence="3" id="KW-1185">Reference proteome</keyword>
<keyword evidence="1" id="KW-1133">Transmembrane helix</keyword>
<dbReference type="Pfam" id="PF07077">
    <property type="entry name" value="DUF1345"/>
    <property type="match status" value="1"/>
</dbReference>
<feature type="transmembrane region" description="Helical" evidence="1">
    <location>
        <begin position="78"/>
        <end position="99"/>
    </location>
</feature>
<protein>
    <submittedName>
        <fullName evidence="2">DUF1345 domain-containing protein</fullName>
    </submittedName>
</protein>
<sequence length="215" mass="22964">MSKADRKIAHRRHAPFYTGGICAVLTAVVCLFVAPELAVGLSAVVFFAAYLAFIAYRLPKLTGNYLKRNAAGTDEPAIVILAVTLIAVGVSIGSLFQALNAEETVIELTIAFASVVLGWLTIHTMAAMHYAHRYWSPEMGDNQGDGHSLEFPGTTEPGGYDFLYFAFVIGMTAQTSDVAVTSTAMRKINLLHAVVSFFFNTVLVAAAVNAAVSLA</sequence>
<evidence type="ECO:0000313" key="2">
    <source>
        <dbReference type="EMBL" id="MBW9061732.1"/>
    </source>
</evidence>
<dbReference type="EMBL" id="JAEUAO010000001">
    <property type="protein sequence ID" value="MBW9061732.1"/>
    <property type="molecule type" value="Genomic_DNA"/>
</dbReference>
<keyword evidence="1" id="KW-0812">Transmembrane</keyword>
<reference evidence="2 3" key="1">
    <citation type="journal article" date="2021" name="MBio">
        <title>Poor Competitiveness of Bradyrhizobium in Pigeon Pea Root Colonization in Indian Soils.</title>
        <authorList>
            <person name="Chalasani D."/>
            <person name="Basu A."/>
            <person name="Pullabhotla S.V.S.R.N."/>
            <person name="Jorrin B."/>
            <person name="Neal A.L."/>
            <person name="Poole P.S."/>
            <person name="Podile A.R."/>
            <person name="Tkacz A."/>
        </authorList>
    </citation>
    <scope>NUCLEOTIDE SEQUENCE [LARGE SCALE GENOMIC DNA]</scope>
    <source>
        <strain evidence="2 3">HU44</strain>
    </source>
</reference>
<feature type="transmembrane region" description="Helical" evidence="1">
    <location>
        <begin position="40"/>
        <end position="58"/>
    </location>
</feature>
<gene>
    <name evidence="2" type="ORF">JNB71_00190</name>
</gene>
<organism evidence="2 3">
    <name type="scientific">Rhizobium herbae</name>
    <dbReference type="NCBI Taxonomy" id="508661"/>
    <lineage>
        <taxon>Bacteria</taxon>
        <taxon>Pseudomonadati</taxon>
        <taxon>Pseudomonadota</taxon>
        <taxon>Alphaproteobacteria</taxon>
        <taxon>Hyphomicrobiales</taxon>
        <taxon>Rhizobiaceae</taxon>
        <taxon>Rhizobium/Agrobacterium group</taxon>
        <taxon>Rhizobium</taxon>
    </lineage>
</organism>
<comment type="caution">
    <text evidence="2">The sequence shown here is derived from an EMBL/GenBank/DDBJ whole genome shotgun (WGS) entry which is preliminary data.</text>
</comment>